<dbReference type="InterPro" id="IPR011340">
    <property type="entry name" value="Cys_dSase-rel"/>
</dbReference>
<evidence type="ECO:0000313" key="2">
    <source>
        <dbReference type="EMBL" id="SNB51528.1"/>
    </source>
</evidence>
<feature type="domain" description="Aminotransferase class V" evidence="1">
    <location>
        <begin position="302"/>
        <end position="407"/>
    </location>
</feature>
<dbReference type="Gene3D" id="3.40.640.10">
    <property type="entry name" value="Type I PLP-dependent aspartate aminotransferase-like (Major domain)"/>
    <property type="match status" value="1"/>
</dbReference>
<dbReference type="PANTHER" id="PTHR43586:SF21">
    <property type="entry name" value="PYRIDOXAL PHOSPHATE (PLP)-DEPENDENT ASPARTATE AMINOTRANSFERASE SUPERFAMILY"/>
    <property type="match status" value="1"/>
</dbReference>
<keyword evidence="3" id="KW-1185">Reference proteome</keyword>
<dbReference type="PANTHER" id="PTHR43586">
    <property type="entry name" value="CYSTEINE DESULFURASE"/>
    <property type="match status" value="1"/>
</dbReference>
<feature type="domain" description="Aminotransferase class V" evidence="1">
    <location>
        <begin position="27"/>
        <end position="284"/>
    </location>
</feature>
<dbReference type="InParanoid" id="A0A212PX23"/>
<dbReference type="OrthoDB" id="9804366at2"/>
<dbReference type="AlphaFoldDB" id="A0A212PX23"/>
<dbReference type="Pfam" id="PF00266">
    <property type="entry name" value="Aminotran_5"/>
    <property type="match status" value="2"/>
</dbReference>
<dbReference type="RefSeq" id="WP_088569954.1">
    <property type="nucleotide sequence ID" value="NZ_FYEK01000003.1"/>
</dbReference>
<name>A0A212PX23_9CHLR</name>
<accession>A0A212PX23</accession>
<dbReference type="Proteomes" id="UP000197025">
    <property type="component" value="Unassembled WGS sequence"/>
</dbReference>
<sequence length="419" mass="46458">MRTPEWVKQIRSEFPALGQVIEGRIPVFLDGPGGSQVPRRVIEAMARAMVEANANTHGAFPTSRRVDAGIMEARRAAADLIGASPEEIVFGPNMTTLTFQISRAIGRRLRPGDEIVVTRLDHDANVAPWLALAEQGAVIRWVDFHVEDGTLDLEGLARVLSERTRVVAVGYASNALGTVNPVRRIVEMAHAVGAWVYVDAVHAAPHLFIDVRELGCDFLVCSAYKFFGPHVGFLYGRMERLRALQPYKVRPAPDHPPEAFETGTQNHEGLAGLTAAVEYLADIGRRFGTPTDPSRRAAIRAAMEKIREHERDLCARLLEGLEELPGVMVYGIRSMARWAERVPTVSFRISGRHPREAAEALGREGIYVWDGNFYAQGVTERLGLEGQGGLVRVGALHYNTLEEIDRLLEALRRLVRERI</sequence>
<gene>
    <name evidence="2" type="ORF">SAMN02746019_00021610</name>
</gene>
<dbReference type="InterPro" id="IPR015422">
    <property type="entry name" value="PyrdxlP-dep_Trfase_small"/>
</dbReference>
<evidence type="ECO:0000313" key="3">
    <source>
        <dbReference type="Proteomes" id="UP000197025"/>
    </source>
</evidence>
<dbReference type="InterPro" id="IPR015424">
    <property type="entry name" value="PyrdxlP-dep_Trfase"/>
</dbReference>
<protein>
    <submittedName>
        <fullName evidence="2">Cysteine desulfurase family protein, VC1184 subfamily</fullName>
    </submittedName>
</protein>
<dbReference type="InterPro" id="IPR000192">
    <property type="entry name" value="Aminotrans_V_dom"/>
</dbReference>
<dbReference type="InterPro" id="IPR015421">
    <property type="entry name" value="PyrdxlP-dep_Trfase_major"/>
</dbReference>
<organism evidence="2 3">
    <name type="scientific">Thermoflexus hugenholtzii JAD2</name>
    <dbReference type="NCBI Taxonomy" id="877466"/>
    <lineage>
        <taxon>Bacteria</taxon>
        <taxon>Bacillati</taxon>
        <taxon>Chloroflexota</taxon>
        <taxon>Thermoflexia</taxon>
        <taxon>Thermoflexales</taxon>
        <taxon>Thermoflexaceae</taxon>
        <taxon>Thermoflexus</taxon>
    </lineage>
</organism>
<reference evidence="3" key="1">
    <citation type="submission" date="2017-06" db="EMBL/GenBank/DDBJ databases">
        <authorList>
            <person name="Varghese N."/>
            <person name="Submissions S."/>
        </authorList>
    </citation>
    <scope>NUCLEOTIDE SEQUENCE [LARGE SCALE GENOMIC DNA]</scope>
    <source>
        <strain evidence="3">JAD2</strain>
    </source>
</reference>
<dbReference type="EMBL" id="FYEK01000003">
    <property type="protein sequence ID" value="SNB51528.1"/>
    <property type="molecule type" value="Genomic_DNA"/>
</dbReference>
<evidence type="ECO:0000259" key="1">
    <source>
        <dbReference type="Pfam" id="PF00266"/>
    </source>
</evidence>
<dbReference type="NCBIfam" id="TIGR01976">
    <property type="entry name" value="am_tr_V_VC1184"/>
    <property type="match status" value="1"/>
</dbReference>
<dbReference type="SUPFAM" id="SSF53383">
    <property type="entry name" value="PLP-dependent transferases"/>
    <property type="match status" value="1"/>
</dbReference>
<proteinExistence type="predicted"/>
<dbReference type="Gene3D" id="3.90.1150.10">
    <property type="entry name" value="Aspartate Aminotransferase, domain 1"/>
    <property type="match status" value="1"/>
</dbReference>